<keyword evidence="7" id="KW-0687">Ribonucleoprotein</keyword>
<sequence length="286" mass="31547">MKYIVAEFKIACYPELLQVARDLVADAAGEAGFESFEETPDGLKGYVQEQLFDREMLDRNLAELLLDAATVSYTLHPTEDKDWNEQWEQEGFSPIDIGGRVLIYDARQPAPAIPAQAVGVSIRARQAFGTGTHQTTRLMIASLLDSPLQGKRVLDCGCGTGVLGLVAAKLGAREVVAYDIDEWSVENAKHNAQENHVENLTVLHGDAQVLSHVSGLFELVMANINRNILLHDMPAFAEMLTADGTLIISGFYEEDAPLLLAEAEKSGFREQGRQTEDRWCCLRLAK</sequence>
<comment type="similarity">
    <text evidence="1 6">Belongs to the methyltransferase superfamily. PrmA family.</text>
</comment>
<comment type="subcellular location">
    <subcellularLocation>
        <location evidence="6">Cytoplasm</location>
    </subcellularLocation>
</comment>
<evidence type="ECO:0000313" key="8">
    <source>
        <dbReference type="Proteomes" id="UP001589688"/>
    </source>
</evidence>
<comment type="catalytic activity">
    <reaction evidence="6">
        <text>L-lysyl-[protein] + 3 S-adenosyl-L-methionine = N(6),N(6),N(6)-trimethyl-L-lysyl-[protein] + 3 S-adenosyl-L-homocysteine + 3 H(+)</text>
        <dbReference type="Rhea" id="RHEA:54192"/>
        <dbReference type="Rhea" id="RHEA-COMP:9752"/>
        <dbReference type="Rhea" id="RHEA-COMP:13826"/>
        <dbReference type="ChEBI" id="CHEBI:15378"/>
        <dbReference type="ChEBI" id="CHEBI:29969"/>
        <dbReference type="ChEBI" id="CHEBI:57856"/>
        <dbReference type="ChEBI" id="CHEBI:59789"/>
        <dbReference type="ChEBI" id="CHEBI:61961"/>
    </reaction>
</comment>
<dbReference type="EC" id="2.1.1.-" evidence="6"/>
<keyword evidence="4 6" id="KW-0808">Transferase</keyword>
<dbReference type="CDD" id="cd02440">
    <property type="entry name" value="AdoMet_MTases"/>
    <property type="match status" value="1"/>
</dbReference>
<feature type="binding site" evidence="6">
    <location>
        <position position="179"/>
    </location>
    <ligand>
        <name>S-adenosyl-L-methionine</name>
        <dbReference type="ChEBI" id="CHEBI:59789"/>
    </ligand>
</feature>
<dbReference type="PIRSF" id="PIRSF000401">
    <property type="entry name" value="RPL11_MTase"/>
    <property type="match status" value="1"/>
</dbReference>
<dbReference type="SUPFAM" id="SSF53335">
    <property type="entry name" value="S-adenosyl-L-methionine-dependent methyltransferases"/>
    <property type="match status" value="1"/>
</dbReference>
<gene>
    <name evidence="6 7" type="primary">prmA</name>
    <name evidence="7" type="ORF">ACFFK8_06820</name>
</gene>
<keyword evidence="5 6" id="KW-0949">S-adenosyl-L-methionine</keyword>
<evidence type="ECO:0000256" key="4">
    <source>
        <dbReference type="ARBA" id="ARBA00022679"/>
    </source>
</evidence>
<proteinExistence type="inferred from homology"/>
<dbReference type="PANTHER" id="PTHR43648:SF1">
    <property type="entry name" value="ELECTRON TRANSFER FLAVOPROTEIN BETA SUBUNIT LYSINE METHYLTRANSFERASE"/>
    <property type="match status" value="1"/>
</dbReference>
<dbReference type="Gene3D" id="3.40.50.150">
    <property type="entry name" value="Vaccinia Virus protein VP39"/>
    <property type="match status" value="1"/>
</dbReference>
<evidence type="ECO:0000256" key="1">
    <source>
        <dbReference type="ARBA" id="ARBA00009741"/>
    </source>
</evidence>
<dbReference type="EMBL" id="JBHLZF010000002">
    <property type="protein sequence ID" value="MFB9897512.1"/>
    <property type="molecule type" value="Genomic_DNA"/>
</dbReference>
<comment type="caution">
    <text evidence="7">The sequence shown here is derived from an EMBL/GenBank/DDBJ whole genome shotgun (WGS) entry which is preliminary data.</text>
</comment>
<dbReference type="GO" id="GO:0005840">
    <property type="term" value="C:ribosome"/>
    <property type="evidence" value="ECO:0007669"/>
    <property type="project" value="UniProtKB-KW"/>
</dbReference>
<dbReference type="InterPro" id="IPR050078">
    <property type="entry name" value="Ribosomal_L11_MeTrfase_PrmA"/>
</dbReference>
<dbReference type="Pfam" id="PF06325">
    <property type="entry name" value="PrmA"/>
    <property type="match status" value="1"/>
</dbReference>
<evidence type="ECO:0000256" key="2">
    <source>
        <dbReference type="ARBA" id="ARBA00022490"/>
    </source>
</evidence>
<reference evidence="7 8" key="1">
    <citation type="submission" date="2024-09" db="EMBL/GenBank/DDBJ databases">
        <authorList>
            <person name="Sun Q."/>
            <person name="Mori K."/>
        </authorList>
    </citation>
    <scope>NUCLEOTIDE SEQUENCE [LARGE SCALE GENOMIC DNA]</scope>
    <source>
        <strain evidence="7 8">ATCC 51272</strain>
    </source>
</reference>
<keyword evidence="3 6" id="KW-0489">Methyltransferase</keyword>
<dbReference type="GO" id="GO:0008168">
    <property type="term" value="F:methyltransferase activity"/>
    <property type="evidence" value="ECO:0007669"/>
    <property type="project" value="UniProtKB-KW"/>
</dbReference>
<keyword evidence="2 6" id="KW-0963">Cytoplasm</keyword>
<dbReference type="RefSeq" id="WP_027952626.1">
    <property type="nucleotide sequence ID" value="NZ_JADU01000026.1"/>
</dbReference>
<protein>
    <recommendedName>
        <fullName evidence="6">Ribosomal protein L11 methyltransferase</fullName>
        <shortName evidence="6">L11 Mtase</shortName>
        <ecNumber evidence="6">2.1.1.-</ecNumber>
    </recommendedName>
</protein>
<keyword evidence="8" id="KW-1185">Reference proteome</keyword>
<organism evidence="7 8">
    <name type="scientific">Hallella seregens ATCC 51272</name>
    <dbReference type="NCBI Taxonomy" id="1336250"/>
    <lineage>
        <taxon>Bacteria</taxon>
        <taxon>Pseudomonadati</taxon>
        <taxon>Bacteroidota</taxon>
        <taxon>Bacteroidia</taxon>
        <taxon>Bacteroidales</taxon>
        <taxon>Prevotellaceae</taxon>
        <taxon>Hallella</taxon>
    </lineage>
</organism>
<keyword evidence="7" id="KW-0689">Ribosomal protein</keyword>
<dbReference type="GO" id="GO:0032259">
    <property type="term" value="P:methylation"/>
    <property type="evidence" value="ECO:0007669"/>
    <property type="project" value="UniProtKB-KW"/>
</dbReference>
<feature type="binding site" evidence="6">
    <location>
        <position position="136"/>
    </location>
    <ligand>
        <name>S-adenosyl-L-methionine</name>
        <dbReference type="ChEBI" id="CHEBI:59789"/>
    </ligand>
</feature>
<evidence type="ECO:0000256" key="5">
    <source>
        <dbReference type="ARBA" id="ARBA00022691"/>
    </source>
</evidence>
<evidence type="ECO:0000256" key="6">
    <source>
        <dbReference type="HAMAP-Rule" id="MF_00735"/>
    </source>
</evidence>
<dbReference type="InterPro" id="IPR029063">
    <property type="entry name" value="SAM-dependent_MTases_sf"/>
</dbReference>
<feature type="binding site" evidence="6">
    <location>
        <position position="223"/>
    </location>
    <ligand>
        <name>S-adenosyl-L-methionine</name>
        <dbReference type="ChEBI" id="CHEBI:59789"/>
    </ligand>
</feature>
<dbReference type="HAMAP" id="MF_00735">
    <property type="entry name" value="Methyltr_PrmA"/>
    <property type="match status" value="1"/>
</dbReference>
<dbReference type="InterPro" id="IPR004498">
    <property type="entry name" value="Ribosomal_PrmA_MeTrfase"/>
</dbReference>
<evidence type="ECO:0000313" key="7">
    <source>
        <dbReference type="EMBL" id="MFB9897512.1"/>
    </source>
</evidence>
<accession>A0ABV5ZJG6</accession>
<dbReference type="Proteomes" id="UP001589688">
    <property type="component" value="Unassembled WGS sequence"/>
</dbReference>
<name>A0ABV5ZJG6_9BACT</name>
<dbReference type="PANTHER" id="PTHR43648">
    <property type="entry name" value="ELECTRON TRANSFER FLAVOPROTEIN BETA SUBUNIT LYSINE METHYLTRANSFERASE"/>
    <property type="match status" value="1"/>
</dbReference>
<comment type="function">
    <text evidence="6">Methylates ribosomal protein L11.</text>
</comment>
<evidence type="ECO:0000256" key="3">
    <source>
        <dbReference type="ARBA" id="ARBA00022603"/>
    </source>
</evidence>
<feature type="binding site" evidence="6">
    <location>
        <position position="157"/>
    </location>
    <ligand>
        <name>S-adenosyl-L-methionine</name>
        <dbReference type="ChEBI" id="CHEBI:59789"/>
    </ligand>
</feature>
<dbReference type="NCBIfam" id="NF001785">
    <property type="entry name" value="PRK00517.2-2"/>
    <property type="match status" value="1"/>
</dbReference>